<dbReference type="PRINTS" id="PR00463">
    <property type="entry name" value="EP450I"/>
</dbReference>
<accession>A0AAN6DYF4</accession>
<reference evidence="8" key="1">
    <citation type="journal article" date="2022" name="bioRxiv">
        <title>Deciphering the potential niche of two novel black yeast fungi from a biological soil crust based on their genomes, phenotypes, and melanin regulation.</title>
        <authorList>
            <consortium name="DOE Joint Genome Institute"/>
            <person name="Carr E.C."/>
            <person name="Barton Q."/>
            <person name="Grambo S."/>
            <person name="Sullivan M."/>
            <person name="Renfro C.M."/>
            <person name="Kuo A."/>
            <person name="Pangilinan J."/>
            <person name="Lipzen A."/>
            <person name="Keymanesh K."/>
            <person name="Savage E."/>
            <person name="Barry K."/>
            <person name="Grigoriev I.V."/>
            <person name="Riekhof W.R."/>
            <person name="Harris S.S."/>
        </authorList>
    </citation>
    <scope>NUCLEOTIDE SEQUENCE</scope>
    <source>
        <strain evidence="8">JF 03-4F</strain>
    </source>
</reference>
<dbReference type="Pfam" id="PF00067">
    <property type="entry name" value="p450"/>
    <property type="match status" value="1"/>
</dbReference>
<dbReference type="PANTHER" id="PTHR24305:SF232">
    <property type="entry name" value="P450, PUTATIVE (EUROFUNG)-RELATED"/>
    <property type="match status" value="1"/>
</dbReference>
<comment type="cofactor">
    <cofactor evidence="1 6">
        <name>heme</name>
        <dbReference type="ChEBI" id="CHEBI:30413"/>
    </cofactor>
</comment>
<dbReference type="InterPro" id="IPR036396">
    <property type="entry name" value="Cyt_P450_sf"/>
</dbReference>
<dbReference type="GO" id="GO:0004497">
    <property type="term" value="F:monooxygenase activity"/>
    <property type="evidence" value="ECO:0007669"/>
    <property type="project" value="UniProtKB-KW"/>
</dbReference>
<comment type="caution">
    <text evidence="8">The sequence shown here is derived from an EMBL/GenBank/DDBJ whole genome shotgun (WGS) entry which is preliminary data.</text>
</comment>
<evidence type="ECO:0000313" key="9">
    <source>
        <dbReference type="Proteomes" id="UP001203852"/>
    </source>
</evidence>
<name>A0AAN6DYF4_9EURO</name>
<dbReference type="EMBL" id="MU404353">
    <property type="protein sequence ID" value="KAI1613804.1"/>
    <property type="molecule type" value="Genomic_DNA"/>
</dbReference>
<dbReference type="CDD" id="cd11060">
    <property type="entry name" value="CYP57A1-like"/>
    <property type="match status" value="1"/>
</dbReference>
<dbReference type="InterPro" id="IPR017972">
    <property type="entry name" value="Cyt_P450_CS"/>
</dbReference>
<evidence type="ECO:0000256" key="5">
    <source>
        <dbReference type="ARBA" id="ARBA00023004"/>
    </source>
</evidence>
<keyword evidence="5 6" id="KW-0408">Iron</keyword>
<feature type="binding site" description="axial binding residue" evidence="6">
    <location>
        <position position="453"/>
    </location>
    <ligand>
        <name>heme</name>
        <dbReference type="ChEBI" id="CHEBI:30413"/>
    </ligand>
    <ligandPart>
        <name>Fe</name>
        <dbReference type="ChEBI" id="CHEBI:18248"/>
    </ligandPart>
</feature>
<gene>
    <name evidence="8" type="ORF">EDD36DRAFT_463675</name>
</gene>
<dbReference type="Proteomes" id="UP001203852">
    <property type="component" value="Unassembled WGS sequence"/>
</dbReference>
<evidence type="ECO:0000256" key="2">
    <source>
        <dbReference type="ARBA" id="ARBA00010617"/>
    </source>
</evidence>
<dbReference type="PANTHER" id="PTHR24305">
    <property type="entry name" value="CYTOCHROME P450"/>
    <property type="match status" value="1"/>
</dbReference>
<dbReference type="Gene3D" id="1.10.630.10">
    <property type="entry name" value="Cytochrome P450"/>
    <property type="match status" value="1"/>
</dbReference>
<dbReference type="GO" id="GO:0016705">
    <property type="term" value="F:oxidoreductase activity, acting on paired donors, with incorporation or reduction of molecular oxygen"/>
    <property type="evidence" value="ECO:0007669"/>
    <property type="project" value="InterPro"/>
</dbReference>
<dbReference type="GO" id="GO:0020037">
    <property type="term" value="F:heme binding"/>
    <property type="evidence" value="ECO:0007669"/>
    <property type="project" value="InterPro"/>
</dbReference>
<evidence type="ECO:0000313" key="8">
    <source>
        <dbReference type="EMBL" id="KAI1613804.1"/>
    </source>
</evidence>
<keyword evidence="4 7" id="KW-0560">Oxidoreductase</keyword>
<keyword evidence="3 6" id="KW-0479">Metal-binding</keyword>
<proteinExistence type="inferred from homology"/>
<evidence type="ECO:0000256" key="3">
    <source>
        <dbReference type="ARBA" id="ARBA00022723"/>
    </source>
</evidence>
<keyword evidence="7" id="KW-0503">Monooxygenase</keyword>
<dbReference type="InterPro" id="IPR001128">
    <property type="entry name" value="Cyt_P450"/>
</dbReference>
<dbReference type="GO" id="GO:0005506">
    <property type="term" value="F:iron ion binding"/>
    <property type="evidence" value="ECO:0007669"/>
    <property type="project" value="InterPro"/>
</dbReference>
<protein>
    <submittedName>
        <fullName evidence="8">Cytochrome P450 oxidoreductase</fullName>
    </submittedName>
</protein>
<dbReference type="PROSITE" id="PS00086">
    <property type="entry name" value="CYTOCHROME_P450"/>
    <property type="match status" value="1"/>
</dbReference>
<dbReference type="AlphaFoldDB" id="A0AAN6DYF4"/>
<dbReference type="PRINTS" id="PR00385">
    <property type="entry name" value="P450"/>
</dbReference>
<dbReference type="InterPro" id="IPR002401">
    <property type="entry name" value="Cyt_P450_E_grp-I"/>
</dbReference>
<evidence type="ECO:0000256" key="1">
    <source>
        <dbReference type="ARBA" id="ARBA00001971"/>
    </source>
</evidence>
<sequence>MALLGELAGVARAYAPLIICALVVVYCLRNKYQKGLNQIPGPFWASISDLWNFVHVCSGQSTSEYQLHQKYDSPLLRMGPNYVSCSDPESIRVIYGWKRVFKKSDHYLCQNQFSKEGIMVENISAVLDEERHSKLKRAIAHAYAMTTIKDFEPLVDSTSRTFMYQVNKRFAETGATCPLDKWLQMYAFDIIGELTFSKQFGFLKSGTDLDNMMHHTGKAMEYIGTIGQLPAIDYWFRIKNPLLRIRQATTNVVLFTVKQIQDHMAHPDSKNIDFTTRFVASAKKWPEIIDEPQLYELINTNVAAGSDTTGIALRQVVYSMMTHPQVFQKFMDELKDVLKAREGMADSTKPITWQEGNSMKYLQAVIKECLRCHPALGEILPRVVPPGGVSLCGQYIPEGTVIGCNAWTIHQDRGVFGEDADKFRPERWIDNTTEAIYRMDAMSFHFGAGNRMCIGRHIALLEMTKFIPEFFRRFEIELVDPSQWKFKPGWIVPQEGLDAYIRPREPLPYQQDTS</sequence>
<evidence type="ECO:0000256" key="4">
    <source>
        <dbReference type="ARBA" id="ARBA00023002"/>
    </source>
</evidence>
<keyword evidence="6 7" id="KW-0349">Heme</keyword>
<dbReference type="InterPro" id="IPR050121">
    <property type="entry name" value="Cytochrome_P450_monoxygenase"/>
</dbReference>
<evidence type="ECO:0000256" key="7">
    <source>
        <dbReference type="RuleBase" id="RU000461"/>
    </source>
</evidence>
<comment type="similarity">
    <text evidence="2 7">Belongs to the cytochrome P450 family.</text>
</comment>
<organism evidence="8 9">
    <name type="scientific">Exophiala viscosa</name>
    <dbReference type="NCBI Taxonomy" id="2486360"/>
    <lineage>
        <taxon>Eukaryota</taxon>
        <taxon>Fungi</taxon>
        <taxon>Dikarya</taxon>
        <taxon>Ascomycota</taxon>
        <taxon>Pezizomycotina</taxon>
        <taxon>Eurotiomycetes</taxon>
        <taxon>Chaetothyriomycetidae</taxon>
        <taxon>Chaetothyriales</taxon>
        <taxon>Herpotrichiellaceae</taxon>
        <taxon>Exophiala</taxon>
    </lineage>
</organism>
<keyword evidence="9" id="KW-1185">Reference proteome</keyword>
<evidence type="ECO:0000256" key="6">
    <source>
        <dbReference type="PIRSR" id="PIRSR602401-1"/>
    </source>
</evidence>
<dbReference type="SUPFAM" id="SSF48264">
    <property type="entry name" value="Cytochrome P450"/>
    <property type="match status" value="1"/>
</dbReference>